<dbReference type="CDD" id="cd17932">
    <property type="entry name" value="DEXQc_UvrD"/>
    <property type="match status" value="1"/>
</dbReference>
<feature type="domain" description="UvrD-like helicase C-terminal" evidence="17">
    <location>
        <begin position="312"/>
        <end position="592"/>
    </location>
</feature>
<evidence type="ECO:0000256" key="11">
    <source>
        <dbReference type="ARBA" id="ARBA00023235"/>
    </source>
</evidence>
<keyword evidence="9" id="KW-0238">DNA-binding</keyword>
<evidence type="ECO:0000256" key="13">
    <source>
        <dbReference type="ARBA" id="ARBA00034808"/>
    </source>
</evidence>
<evidence type="ECO:0000256" key="6">
    <source>
        <dbReference type="ARBA" id="ARBA00022806"/>
    </source>
</evidence>
<accession>A0A2H0RQ95</accession>
<evidence type="ECO:0000256" key="10">
    <source>
        <dbReference type="ARBA" id="ARBA00023204"/>
    </source>
</evidence>
<gene>
    <name evidence="18" type="ORF">COV06_00800</name>
</gene>
<feature type="domain" description="UvrD-like helicase ATP-binding" evidence="16">
    <location>
        <begin position="6"/>
        <end position="300"/>
    </location>
</feature>
<dbReference type="CDD" id="cd18807">
    <property type="entry name" value="SF1_C_UvrD"/>
    <property type="match status" value="1"/>
</dbReference>
<feature type="binding site" evidence="15">
    <location>
        <begin position="27"/>
        <end position="34"/>
    </location>
    <ligand>
        <name>ATP</name>
        <dbReference type="ChEBI" id="CHEBI:30616"/>
    </ligand>
</feature>
<reference evidence="18 19" key="1">
    <citation type="submission" date="2017-09" db="EMBL/GenBank/DDBJ databases">
        <title>Depth-based differentiation of microbial function through sediment-hosted aquifers and enrichment of novel symbionts in the deep terrestrial subsurface.</title>
        <authorList>
            <person name="Probst A.J."/>
            <person name="Ladd B."/>
            <person name="Jarett J.K."/>
            <person name="Geller-Mcgrath D.E."/>
            <person name="Sieber C.M."/>
            <person name="Emerson J.B."/>
            <person name="Anantharaman K."/>
            <person name="Thomas B.C."/>
            <person name="Malmstrom R."/>
            <person name="Stieglmeier M."/>
            <person name="Klingl A."/>
            <person name="Woyke T."/>
            <person name="Ryan C.M."/>
            <person name="Banfield J.F."/>
        </authorList>
    </citation>
    <scope>NUCLEOTIDE SEQUENCE [LARGE SCALE GENOMIC DNA]</scope>
    <source>
        <strain evidence="18">CG10_big_fil_rev_8_21_14_0_10_50_16</strain>
    </source>
</reference>
<dbReference type="PROSITE" id="PS51217">
    <property type="entry name" value="UVRD_HELICASE_CTER"/>
    <property type="match status" value="1"/>
</dbReference>
<evidence type="ECO:0000256" key="15">
    <source>
        <dbReference type="PROSITE-ProRule" id="PRU00560"/>
    </source>
</evidence>
<dbReference type="SUPFAM" id="SSF52540">
    <property type="entry name" value="P-loop containing nucleoside triphosphate hydrolases"/>
    <property type="match status" value="1"/>
</dbReference>
<comment type="caution">
    <text evidence="18">The sequence shown here is derived from an EMBL/GenBank/DDBJ whole genome shotgun (WGS) entry which is preliminary data.</text>
</comment>
<dbReference type="InterPro" id="IPR000212">
    <property type="entry name" value="DNA_helicase_UvrD/REP"/>
</dbReference>
<dbReference type="GO" id="GO:0043138">
    <property type="term" value="F:3'-5' DNA helicase activity"/>
    <property type="evidence" value="ECO:0007669"/>
    <property type="project" value="UniProtKB-EC"/>
</dbReference>
<evidence type="ECO:0000256" key="5">
    <source>
        <dbReference type="ARBA" id="ARBA00022801"/>
    </source>
</evidence>
<proteinExistence type="inferred from homology"/>
<keyword evidence="10" id="KW-0234">DNA repair</keyword>
<dbReference type="Gene3D" id="1.10.10.160">
    <property type="match status" value="1"/>
</dbReference>
<keyword evidence="11" id="KW-0413">Isomerase</keyword>
<dbReference type="EMBL" id="PCYM01000001">
    <property type="protein sequence ID" value="PIR47925.1"/>
    <property type="molecule type" value="Genomic_DNA"/>
</dbReference>
<dbReference type="InterPro" id="IPR011604">
    <property type="entry name" value="PDDEXK-like_dom_sf"/>
</dbReference>
<evidence type="ECO:0000256" key="1">
    <source>
        <dbReference type="ARBA" id="ARBA00009922"/>
    </source>
</evidence>
<evidence type="ECO:0000256" key="7">
    <source>
        <dbReference type="ARBA" id="ARBA00022839"/>
    </source>
</evidence>
<dbReference type="AlphaFoldDB" id="A0A2H0RQ95"/>
<name>A0A2H0RQ95_9BACT</name>
<evidence type="ECO:0000256" key="8">
    <source>
        <dbReference type="ARBA" id="ARBA00022840"/>
    </source>
</evidence>
<evidence type="ECO:0000256" key="12">
    <source>
        <dbReference type="ARBA" id="ARBA00034617"/>
    </source>
</evidence>
<dbReference type="Gene3D" id="1.10.486.10">
    <property type="entry name" value="PCRA, domain 4"/>
    <property type="match status" value="1"/>
</dbReference>
<dbReference type="InterPro" id="IPR013986">
    <property type="entry name" value="DExx_box_DNA_helicase_dom_sf"/>
</dbReference>
<evidence type="ECO:0000256" key="4">
    <source>
        <dbReference type="ARBA" id="ARBA00022763"/>
    </source>
</evidence>
<dbReference type="GO" id="GO:0000725">
    <property type="term" value="P:recombinational repair"/>
    <property type="evidence" value="ECO:0007669"/>
    <property type="project" value="TreeGrafter"/>
</dbReference>
<evidence type="ECO:0000313" key="18">
    <source>
        <dbReference type="EMBL" id="PIR47925.1"/>
    </source>
</evidence>
<dbReference type="Proteomes" id="UP000230084">
    <property type="component" value="Unassembled WGS sequence"/>
</dbReference>
<keyword evidence="3 15" id="KW-0547">Nucleotide-binding</keyword>
<evidence type="ECO:0000259" key="16">
    <source>
        <dbReference type="PROSITE" id="PS51198"/>
    </source>
</evidence>
<evidence type="ECO:0000313" key="19">
    <source>
        <dbReference type="Proteomes" id="UP000230084"/>
    </source>
</evidence>
<keyword evidence="8 15" id="KW-0067">ATP-binding</keyword>
<comment type="similarity">
    <text evidence="1">Belongs to the helicase family. UvrD subfamily.</text>
</comment>
<evidence type="ECO:0000256" key="14">
    <source>
        <dbReference type="ARBA" id="ARBA00048988"/>
    </source>
</evidence>
<dbReference type="Pfam" id="PF00580">
    <property type="entry name" value="UvrD-helicase"/>
    <property type="match status" value="1"/>
</dbReference>
<dbReference type="Gene3D" id="3.90.320.10">
    <property type="match status" value="1"/>
</dbReference>
<keyword evidence="6 15" id="KW-0347">Helicase</keyword>
<dbReference type="InterPro" id="IPR014016">
    <property type="entry name" value="UvrD-like_ATP-bd"/>
</dbReference>
<keyword evidence="7" id="KW-0269">Exonuclease</keyword>
<dbReference type="GO" id="GO:0005524">
    <property type="term" value="F:ATP binding"/>
    <property type="evidence" value="ECO:0007669"/>
    <property type="project" value="UniProtKB-UniRule"/>
</dbReference>
<dbReference type="Pfam" id="PF12705">
    <property type="entry name" value="PDDEXK_1"/>
    <property type="match status" value="1"/>
</dbReference>
<comment type="catalytic activity">
    <reaction evidence="14">
        <text>ATP + H2O = ADP + phosphate + H(+)</text>
        <dbReference type="Rhea" id="RHEA:13065"/>
        <dbReference type="ChEBI" id="CHEBI:15377"/>
        <dbReference type="ChEBI" id="CHEBI:15378"/>
        <dbReference type="ChEBI" id="CHEBI:30616"/>
        <dbReference type="ChEBI" id="CHEBI:43474"/>
        <dbReference type="ChEBI" id="CHEBI:456216"/>
        <dbReference type="EC" id="5.6.2.4"/>
    </reaction>
</comment>
<dbReference type="Gene3D" id="3.40.50.300">
    <property type="entry name" value="P-loop containing nucleotide triphosphate hydrolases"/>
    <property type="match status" value="2"/>
</dbReference>
<organism evidence="18 19">
    <name type="scientific">Candidatus Uhrbacteria bacterium CG10_big_fil_rev_8_21_14_0_10_50_16</name>
    <dbReference type="NCBI Taxonomy" id="1975039"/>
    <lineage>
        <taxon>Bacteria</taxon>
        <taxon>Candidatus Uhriibacteriota</taxon>
    </lineage>
</organism>
<keyword evidence="4" id="KW-0227">DNA damage</keyword>
<keyword evidence="5 15" id="KW-0378">Hydrolase</keyword>
<dbReference type="InterPro" id="IPR014017">
    <property type="entry name" value="DNA_helicase_UvrD-like_C"/>
</dbReference>
<dbReference type="InterPro" id="IPR011335">
    <property type="entry name" value="Restrct_endonuc-II-like"/>
</dbReference>
<evidence type="ECO:0000256" key="2">
    <source>
        <dbReference type="ARBA" id="ARBA00022722"/>
    </source>
</evidence>
<dbReference type="InterPro" id="IPR027417">
    <property type="entry name" value="P-loop_NTPase"/>
</dbReference>
<evidence type="ECO:0000256" key="3">
    <source>
        <dbReference type="ARBA" id="ARBA00022741"/>
    </source>
</evidence>
<evidence type="ECO:0000256" key="9">
    <source>
        <dbReference type="ARBA" id="ARBA00023125"/>
    </source>
</evidence>
<dbReference type="InterPro" id="IPR038726">
    <property type="entry name" value="PDDEXK_AddAB-type"/>
</dbReference>
<dbReference type="EC" id="5.6.2.4" evidence="13"/>
<dbReference type="Pfam" id="PF13361">
    <property type="entry name" value="UvrD_C"/>
    <property type="match status" value="1"/>
</dbReference>
<dbReference type="GO" id="GO:0004527">
    <property type="term" value="F:exonuclease activity"/>
    <property type="evidence" value="ECO:0007669"/>
    <property type="project" value="UniProtKB-KW"/>
</dbReference>
<dbReference type="GO" id="GO:0003677">
    <property type="term" value="F:DNA binding"/>
    <property type="evidence" value="ECO:0007669"/>
    <property type="project" value="UniProtKB-KW"/>
</dbReference>
<keyword evidence="2" id="KW-0540">Nuclease</keyword>
<dbReference type="PANTHER" id="PTHR11070:SF2">
    <property type="entry name" value="ATP-DEPENDENT DNA HELICASE SRS2"/>
    <property type="match status" value="1"/>
</dbReference>
<protein>
    <recommendedName>
        <fullName evidence="13">DNA 3'-5' helicase</fullName>
        <ecNumber evidence="13">5.6.2.4</ecNumber>
    </recommendedName>
</protein>
<sequence length="957" mass="109012">MSNVLEGLNEEQIAAVTHASGPLMIIAGAGTGKTTVMTRRIAWLIEQGLAEPDQILALTFTDKAAAEMEERVDLLLPYGYVDLWISTFHAFCQRILQEHGLDVGVAPDADLLNETDAWLLMQKHWDRFHLTYYKPLGNPTKFLQALLQHISRLKDEGVMPSDYRRHVESLVDVETEEMRRLLELVHAYEVYESILHEAHAMDFGGLILYALALLRDRPLVLVQYQQQFHYIIVDEFQDTNWAQYEIVRLLAAASQQVAVVGDDDQAIYQFRGASVANILAFEKDFPNTARVVLTKNYRTVQPILDKAYDFIVQNNPHRLEVSLQATHGLSKQLISQVGDEGTVKHLHARIVEAEVQMVLREMLALKQSTDCDWSDMALLVRANSHAEPFLEGMDTIGIPYTFLAMRGLYRKPVVLDAIALLRAIDDPFDAPSLYRVFSHPVIGIPEQDLLVLTHTAKKKGMAIMDVLQLSDVTISSEGVARLSEWQEFFSLIRASAKRRNALEVLAEALKKSGLYGSILQLDEAQQLEQSSYLQQFYERVRRFIQTYAHGSLHLFLEAFALEQLAGEEGSLSLDLQSGPDEVRVMTVHGSKGLEFKSVFLLNMVDRRFPAQHRQDSLPIPSGLIKQAQTDGDPFLEEERRLLYVGMTRAKERLYLTSADGYGGARQKKLSRFMMEMGYEKPDLAQTFHGASLETSLSVDHVFLSGANLPVPSTFSFTQLVAYNHCPLQYKFAHVLNIPTFGGPALSFGKTMHNTLQTFFETFLAMDASESSCLPMTEDQLINVYREKWINDWYQDERQQEGYRQQGEESLRAYYQIIQEHPPRPLFLERGFTIKIDDIVIRGRVDRIDAIEGGVEIIDYKTGTPKTKKDLSATDKMQLMLYQLAAKELFGLEPKQLTFHYLQDHSHVSFLATEQQLDTLKQRIREEVTQIRARKFDPTPGFMCQYCDFKDICPFKTL</sequence>
<comment type="catalytic activity">
    <reaction evidence="12">
        <text>Couples ATP hydrolysis with the unwinding of duplex DNA by translocating in the 3'-5' direction.</text>
        <dbReference type="EC" id="5.6.2.4"/>
    </reaction>
</comment>
<dbReference type="PANTHER" id="PTHR11070">
    <property type="entry name" value="UVRD / RECB / PCRA DNA HELICASE FAMILY MEMBER"/>
    <property type="match status" value="1"/>
</dbReference>
<dbReference type="SUPFAM" id="SSF52980">
    <property type="entry name" value="Restriction endonuclease-like"/>
    <property type="match status" value="1"/>
</dbReference>
<evidence type="ECO:0000259" key="17">
    <source>
        <dbReference type="PROSITE" id="PS51217"/>
    </source>
</evidence>
<dbReference type="PROSITE" id="PS51198">
    <property type="entry name" value="UVRD_HELICASE_ATP_BIND"/>
    <property type="match status" value="1"/>
</dbReference>